<dbReference type="PANTHER" id="PTHR43481">
    <property type="entry name" value="FRUCTOSE-1-PHOSPHATE PHOSPHATASE"/>
    <property type="match status" value="1"/>
</dbReference>
<evidence type="ECO:0000313" key="1">
    <source>
        <dbReference type="EMBL" id="OVF10947.1"/>
    </source>
</evidence>
<dbReference type="GO" id="GO:0003850">
    <property type="term" value="F:2-deoxyglucose-6-phosphatase activity"/>
    <property type="evidence" value="ECO:0007669"/>
    <property type="project" value="TreeGrafter"/>
</dbReference>
<comment type="caution">
    <text evidence="1">The sequence shown here is derived from an EMBL/GenBank/DDBJ whole genome shotgun (WGS) entry which is preliminary data.</text>
</comment>
<reference evidence="1 2" key="1">
    <citation type="submission" date="2017-04" db="EMBL/GenBank/DDBJ databases">
        <title>Draft genome of the yeast Clavispora lusitaniae type strain CBS 6936.</title>
        <authorList>
            <person name="Durrens P."/>
            <person name="Klopp C."/>
            <person name="Biteau N."/>
            <person name="Fitton-Ouhabi V."/>
            <person name="Dementhon K."/>
            <person name="Accoceberry I."/>
            <person name="Sherman D.J."/>
            <person name="Noel T."/>
        </authorList>
    </citation>
    <scope>NUCLEOTIDE SEQUENCE [LARGE SCALE GENOMIC DNA]</scope>
    <source>
        <strain evidence="1 2">CBS 6936</strain>
    </source>
</reference>
<dbReference type="InterPro" id="IPR023214">
    <property type="entry name" value="HAD_sf"/>
</dbReference>
<dbReference type="NCBIfam" id="TIGR01509">
    <property type="entry name" value="HAD-SF-IA-v3"/>
    <property type="match status" value="1"/>
</dbReference>
<dbReference type="SUPFAM" id="SSF56784">
    <property type="entry name" value="HAD-like"/>
    <property type="match status" value="1"/>
</dbReference>
<dbReference type="SFLD" id="SFLDS00003">
    <property type="entry name" value="Haloacid_Dehalogenase"/>
    <property type="match status" value="1"/>
</dbReference>
<protein>
    <submittedName>
        <fullName evidence="1">2-deoxyglucose-6-phosphatase</fullName>
    </submittedName>
</protein>
<dbReference type="InterPro" id="IPR036412">
    <property type="entry name" value="HAD-like_sf"/>
</dbReference>
<evidence type="ECO:0000313" key="2">
    <source>
        <dbReference type="Proteomes" id="UP000195602"/>
    </source>
</evidence>
<dbReference type="InterPro" id="IPR006439">
    <property type="entry name" value="HAD-SF_hydro_IA"/>
</dbReference>
<dbReference type="Pfam" id="PF00702">
    <property type="entry name" value="Hydrolase"/>
    <property type="match status" value="1"/>
</dbReference>
<accession>A0AA91Q542</accession>
<dbReference type="PANTHER" id="PTHR43481:SF9">
    <property type="entry name" value="2-DEOXYGLUCOSE-6-PHOSPHATE PHOSPHATASE 1-RELATED"/>
    <property type="match status" value="1"/>
</dbReference>
<gene>
    <name evidence="1" type="ORF">A9F13_01g03883</name>
</gene>
<dbReference type="Proteomes" id="UP000195602">
    <property type="component" value="Unassembled WGS sequence"/>
</dbReference>
<dbReference type="SFLD" id="SFLDG01129">
    <property type="entry name" value="C1.5:_HAD__Beta-PGM__Phosphata"/>
    <property type="match status" value="1"/>
</dbReference>
<proteinExistence type="predicted"/>
<dbReference type="PROSITE" id="PS01228">
    <property type="entry name" value="COF_1"/>
    <property type="match status" value="1"/>
</dbReference>
<dbReference type="Gene3D" id="3.40.50.1000">
    <property type="entry name" value="HAD superfamily/HAD-like"/>
    <property type="match status" value="1"/>
</dbReference>
<dbReference type="InterPro" id="IPR023198">
    <property type="entry name" value="PGP-like_dom2"/>
</dbReference>
<dbReference type="EMBL" id="LYUB02000001">
    <property type="protein sequence ID" value="OVF10947.1"/>
    <property type="molecule type" value="Genomic_DNA"/>
</dbReference>
<dbReference type="AlphaFoldDB" id="A0AA91Q542"/>
<dbReference type="InterPro" id="IPR051806">
    <property type="entry name" value="HAD-like_SPP"/>
</dbReference>
<dbReference type="KEGG" id="clus:A9F13_01g03883"/>
<dbReference type="Gene3D" id="1.10.150.240">
    <property type="entry name" value="Putative phosphatase, domain 2"/>
    <property type="match status" value="1"/>
</dbReference>
<organism evidence="1 2">
    <name type="scientific">Clavispora lusitaniae</name>
    <name type="common">Candida lusitaniae</name>
    <dbReference type="NCBI Taxonomy" id="36911"/>
    <lineage>
        <taxon>Eukaryota</taxon>
        <taxon>Fungi</taxon>
        <taxon>Dikarya</taxon>
        <taxon>Ascomycota</taxon>
        <taxon>Saccharomycotina</taxon>
        <taxon>Pichiomycetes</taxon>
        <taxon>Metschnikowiaceae</taxon>
        <taxon>Clavispora</taxon>
    </lineage>
</organism>
<sequence>MVKLTTNYLLFDLDGTLVNSTPAVEQTWHDVVEKHNKTYPANIIDPVEFLASAHGARTVESFSKHFPYRRNTPEEINDFEFGIVANYGHLAKAVDGVPVLLKILNDDFQNSWAIVTSGTKKLAHGWFEMLFKCYSKPPVFITANDVSNGKPDPEGYLAAFEQLNEKNATESQSTTAIVFEDAPTGIKAGVQGGFTVVGLATTFGKDVLTAAGASYVISDMSKLKLNRVNDSVQVELDIL</sequence>
<name>A0AA91Q542_CLALS</name>
<dbReference type="OMA" id="NYEHRVR"/>